<evidence type="ECO:0000259" key="2">
    <source>
        <dbReference type="SMART" id="SM00903"/>
    </source>
</evidence>
<keyword evidence="4" id="KW-1185">Reference proteome</keyword>
<feature type="domain" description="Flavin reductase like" evidence="2">
    <location>
        <begin position="21"/>
        <end position="167"/>
    </location>
</feature>
<dbReference type="AlphaFoldDB" id="A0A9W6JZP4"/>
<dbReference type="SMART" id="SM00903">
    <property type="entry name" value="Flavin_Reduct"/>
    <property type="match status" value="1"/>
</dbReference>
<name>A0A9W6JZP4_9HYPH</name>
<proteinExistence type="predicted"/>
<evidence type="ECO:0000313" key="3">
    <source>
        <dbReference type="EMBL" id="GLK85055.1"/>
    </source>
</evidence>
<dbReference type="GO" id="GO:0010181">
    <property type="term" value="F:FMN binding"/>
    <property type="evidence" value="ECO:0007669"/>
    <property type="project" value="InterPro"/>
</dbReference>
<protein>
    <submittedName>
        <fullName evidence="3">FMN reductase (NADH) RutF</fullName>
    </submittedName>
</protein>
<dbReference type="SUPFAM" id="SSF50475">
    <property type="entry name" value="FMN-binding split barrel"/>
    <property type="match status" value="1"/>
</dbReference>
<organism evidence="3 4">
    <name type="scientific">Ancylobacter defluvii</name>
    <dbReference type="NCBI Taxonomy" id="1282440"/>
    <lineage>
        <taxon>Bacteria</taxon>
        <taxon>Pseudomonadati</taxon>
        <taxon>Pseudomonadota</taxon>
        <taxon>Alphaproteobacteria</taxon>
        <taxon>Hyphomicrobiales</taxon>
        <taxon>Xanthobacteraceae</taxon>
        <taxon>Ancylobacter</taxon>
    </lineage>
</organism>
<dbReference type="EMBL" id="BSFM01000014">
    <property type="protein sequence ID" value="GLK85055.1"/>
    <property type="molecule type" value="Genomic_DNA"/>
</dbReference>
<dbReference type="PANTHER" id="PTHR30466:SF1">
    <property type="entry name" value="FMN REDUCTASE (NADH) RUTF"/>
    <property type="match status" value="1"/>
</dbReference>
<sequence length="171" mass="18231">MSETGHGQGSGIDAALFRQAMGRTASGVTVVTTDGDAGRGGVTVSSLCSLSMEPPSVLFCLHKGSRILSTLMSNGVFAANILAHDQHRVADSFAGLIPELREDRFAVADWDALHTGAPVLRDALCRFDCKIASVFEFGTHHIIAGEVVALESFETKPLVYSNRAYHKLEVA</sequence>
<dbReference type="GO" id="GO:0006208">
    <property type="term" value="P:pyrimidine nucleobase catabolic process"/>
    <property type="evidence" value="ECO:0007669"/>
    <property type="project" value="TreeGrafter"/>
</dbReference>
<reference evidence="3" key="1">
    <citation type="journal article" date="2014" name="Int. J. Syst. Evol. Microbiol.">
        <title>Complete genome sequence of Corynebacterium casei LMG S-19264T (=DSM 44701T), isolated from a smear-ripened cheese.</title>
        <authorList>
            <consortium name="US DOE Joint Genome Institute (JGI-PGF)"/>
            <person name="Walter F."/>
            <person name="Albersmeier A."/>
            <person name="Kalinowski J."/>
            <person name="Ruckert C."/>
        </authorList>
    </citation>
    <scope>NUCLEOTIDE SEQUENCE</scope>
    <source>
        <strain evidence="3">VKM B-2789</strain>
    </source>
</reference>
<keyword evidence="1" id="KW-0560">Oxidoreductase</keyword>
<reference evidence="3" key="2">
    <citation type="submission" date="2023-01" db="EMBL/GenBank/DDBJ databases">
        <authorList>
            <person name="Sun Q."/>
            <person name="Evtushenko L."/>
        </authorList>
    </citation>
    <scope>NUCLEOTIDE SEQUENCE</scope>
    <source>
        <strain evidence="3">VKM B-2789</strain>
    </source>
</reference>
<gene>
    <name evidence="3" type="primary">rutF_2</name>
    <name evidence="3" type="ORF">GCM10017653_31250</name>
</gene>
<dbReference type="Proteomes" id="UP001143330">
    <property type="component" value="Unassembled WGS sequence"/>
</dbReference>
<dbReference type="InterPro" id="IPR002563">
    <property type="entry name" value="Flavin_Rdtase-like_dom"/>
</dbReference>
<evidence type="ECO:0000313" key="4">
    <source>
        <dbReference type="Proteomes" id="UP001143330"/>
    </source>
</evidence>
<dbReference type="RefSeq" id="WP_213364883.1">
    <property type="nucleotide sequence ID" value="NZ_BSFM01000014.1"/>
</dbReference>
<dbReference type="GO" id="GO:0042602">
    <property type="term" value="F:riboflavin reductase (NADPH) activity"/>
    <property type="evidence" value="ECO:0007669"/>
    <property type="project" value="TreeGrafter"/>
</dbReference>
<dbReference type="Gene3D" id="2.30.110.10">
    <property type="entry name" value="Electron Transport, Fmn-binding Protein, Chain A"/>
    <property type="match status" value="1"/>
</dbReference>
<dbReference type="PANTHER" id="PTHR30466">
    <property type="entry name" value="FLAVIN REDUCTASE"/>
    <property type="match status" value="1"/>
</dbReference>
<dbReference type="InterPro" id="IPR012349">
    <property type="entry name" value="Split_barrel_FMN-bd"/>
</dbReference>
<dbReference type="Pfam" id="PF01613">
    <property type="entry name" value="Flavin_Reduct"/>
    <property type="match status" value="1"/>
</dbReference>
<dbReference type="InterPro" id="IPR050268">
    <property type="entry name" value="NADH-dep_flavin_reductase"/>
</dbReference>
<comment type="caution">
    <text evidence="3">The sequence shown here is derived from an EMBL/GenBank/DDBJ whole genome shotgun (WGS) entry which is preliminary data.</text>
</comment>
<accession>A0A9W6JZP4</accession>
<evidence type="ECO:0000256" key="1">
    <source>
        <dbReference type="ARBA" id="ARBA00023002"/>
    </source>
</evidence>